<dbReference type="Pfam" id="PF12730">
    <property type="entry name" value="ABC2_membrane_4"/>
    <property type="match status" value="1"/>
</dbReference>
<feature type="transmembrane region" description="Helical" evidence="1">
    <location>
        <begin position="99"/>
        <end position="125"/>
    </location>
</feature>
<dbReference type="EMBL" id="JAGSOJ010000005">
    <property type="protein sequence ID" value="MCM1992177.1"/>
    <property type="molecule type" value="Genomic_DNA"/>
</dbReference>
<feature type="transmembrane region" description="Helical" evidence="1">
    <location>
        <begin position="169"/>
        <end position="200"/>
    </location>
</feature>
<keyword evidence="1" id="KW-1133">Transmembrane helix</keyword>
<dbReference type="RefSeq" id="WP_250861343.1">
    <property type="nucleotide sequence ID" value="NZ_JAGSOJ010000005.1"/>
</dbReference>
<gene>
    <name evidence="2" type="ORF">KDK92_20845</name>
</gene>
<reference evidence="2" key="1">
    <citation type="journal article" date="2021" name="mSystems">
        <title>Bacteria and Archaea Synergistically Convert Glycine Betaine to Biogenic Methane in the Formosa Cold Seep of the South China Sea.</title>
        <authorList>
            <person name="Li L."/>
            <person name="Zhang W."/>
            <person name="Zhang S."/>
            <person name="Song L."/>
            <person name="Sun Q."/>
            <person name="Zhang H."/>
            <person name="Xiang H."/>
            <person name="Dong X."/>
        </authorList>
    </citation>
    <scope>NUCLEOTIDE SEQUENCE</scope>
    <source>
        <strain evidence="2">ZWT</strain>
    </source>
</reference>
<sequence>MLDFVYCELLKFKRTGYISFGIAFVIMWSPGLLFANPPSGQGAWYRMFYQYENIAFGILYPIIITILVSLIFTRDVRNDTASVMFTYPTGRKGMILNKLITGAILIGVIYIASFIGIVLGGMIFIKSPMDFGAILNHGKVFIASWSLQIVIMPMTALVSLLFGNITVSFFYAMFLLIANFSYVVGGMCKDIAFSILPVIINLNTPSSMIDKPLKIVISDYHIILGMCVFTIGLIGCLIYSRKANIN</sequence>
<dbReference type="Proteomes" id="UP001056429">
    <property type="component" value="Unassembled WGS sequence"/>
</dbReference>
<evidence type="ECO:0000313" key="3">
    <source>
        <dbReference type="Proteomes" id="UP001056429"/>
    </source>
</evidence>
<comment type="caution">
    <text evidence="2">The sequence shown here is derived from an EMBL/GenBank/DDBJ whole genome shotgun (WGS) entry which is preliminary data.</text>
</comment>
<feature type="transmembrane region" description="Helical" evidence="1">
    <location>
        <begin position="16"/>
        <end position="34"/>
    </location>
</feature>
<keyword evidence="3" id="KW-1185">Reference proteome</keyword>
<feature type="transmembrane region" description="Helical" evidence="1">
    <location>
        <begin position="220"/>
        <end position="240"/>
    </location>
</feature>
<evidence type="ECO:0000313" key="2">
    <source>
        <dbReference type="EMBL" id="MCM1992177.1"/>
    </source>
</evidence>
<dbReference type="AlphaFoldDB" id="A0A9J6P8D1"/>
<evidence type="ECO:0000256" key="1">
    <source>
        <dbReference type="SAM" id="Phobius"/>
    </source>
</evidence>
<proteinExistence type="predicted"/>
<name>A0A9J6P8D1_9CLOT</name>
<feature type="transmembrane region" description="Helical" evidence="1">
    <location>
        <begin position="54"/>
        <end position="72"/>
    </location>
</feature>
<protein>
    <submittedName>
        <fullName evidence="2">ABC transporter permease</fullName>
    </submittedName>
</protein>
<organism evidence="2 3">
    <name type="scientific">Oceanirhabdus seepicola</name>
    <dbReference type="NCBI Taxonomy" id="2828781"/>
    <lineage>
        <taxon>Bacteria</taxon>
        <taxon>Bacillati</taxon>
        <taxon>Bacillota</taxon>
        <taxon>Clostridia</taxon>
        <taxon>Eubacteriales</taxon>
        <taxon>Clostridiaceae</taxon>
        <taxon>Oceanirhabdus</taxon>
    </lineage>
</organism>
<keyword evidence="1" id="KW-0472">Membrane</keyword>
<keyword evidence="1" id="KW-0812">Transmembrane</keyword>
<feature type="transmembrane region" description="Helical" evidence="1">
    <location>
        <begin position="145"/>
        <end position="162"/>
    </location>
</feature>
<reference evidence="2" key="2">
    <citation type="submission" date="2021-04" db="EMBL/GenBank/DDBJ databases">
        <authorList>
            <person name="Dong X."/>
        </authorList>
    </citation>
    <scope>NUCLEOTIDE SEQUENCE</scope>
    <source>
        <strain evidence="2">ZWT</strain>
    </source>
</reference>
<accession>A0A9J6P8D1</accession>